<keyword evidence="7" id="KW-1185">Reference proteome</keyword>
<reference evidence="6 7" key="1">
    <citation type="journal article" date="2020" name="IScience">
        <title>Genome Sequencing of the Endangered Kingdonia uniflora (Circaeasteraceae, Ranunculales) Reveals Potential Mechanisms of Evolutionary Specialization.</title>
        <authorList>
            <person name="Sun Y."/>
            <person name="Deng T."/>
            <person name="Zhang A."/>
            <person name="Moore M.J."/>
            <person name="Landis J.B."/>
            <person name="Lin N."/>
            <person name="Zhang H."/>
            <person name="Zhang X."/>
            <person name="Huang J."/>
            <person name="Zhang X."/>
            <person name="Sun H."/>
            <person name="Wang H."/>
        </authorList>
    </citation>
    <scope>NUCLEOTIDE SEQUENCE [LARGE SCALE GENOMIC DNA]</scope>
    <source>
        <strain evidence="6">TB1705</strain>
        <tissue evidence="6">Leaf</tissue>
    </source>
</reference>
<comment type="function">
    <text evidence="3">Variable subunit of the ferredoxin-thioredoxin reductase (FTR), which catalyzes the two-electron reduction of thioredoxins by the electrons provided by reduced ferredoxin.</text>
</comment>
<dbReference type="InterPro" id="IPR004207">
    <property type="entry name" value="Fd_thioredoxin_Rdtase_alpha"/>
</dbReference>
<dbReference type="PANTHER" id="PTHR46937:SF4">
    <property type="entry name" value="FERREDOXIN-THIOREDOXIN REDUCTASE SUBUNIT A1, CHLOROPLASTIC"/>
    <property type="match status" value="1"/>
</dbReference>
<dbReference type="PANTHER" id="PTHR46937">
    <property type="entry name" value="FERREDOXIN-THIOREDOXIN REDUCTASE, VARIABLE CHAIN"/>
    <property type="match status" value="1"/>
</dbReference>
<dbReference type="EMBL" id="JACGCM010002307">
    <property type="protein sequence ID" value="KAF6141561.1"/>
    <property type="molecule type" value="Genomic_DNA"/>
</dbReference>
<dbReference type="Gene3D" id="2.30.30.50">
    <property type="match status" value="1"/>
</dbReference>
<evidence type="ECO:0000256" key="3">
    <source>
        <dbReference type="ARBA" id="ARBA00034474"/>
    </source>
</evidence>
<dbReference type="InterPro" id="IPR044166">
    <property type="entry name" value="FTRV"/>
</dbReference>
<evidence type="ECO:0000256" key="1">
    <source>
        <dbReference type="ARBA" id="ARBA00023002"/>
    </source>
</evidence>
<dbReference type="AlphaFoldDB" id="A0A7J7LFW4"/>
<dbReference type="GO" id="GO:0015979">
    <property type="term" value="P:photosynthesis"/>
    <property type="evidence" value="ECO:0007669"/>
    <property type="project" value="InterPro"/>
</dbReference>
<dbReference type="Pfam" id="PF02941">
    <property type="entry name" value="FeThRed_A"/>
    <property type="match status" value="1"/>
</dbReference>
<organism evidence="6 7">
    <name type="scientific">Kingdonia uniflora</name>
    <dbReference type="NCBI Taxonomy" id="39325"/>
    <lineage>
        <taxon>Eukaryota</taxon>
        <taxon>Viridiplantae</taxon>
        <taxon>Streptophyta</taxon>
        <taxon>Embryophyta</taxon>
        <taxon>Tracheophyta</taxon>
        <taxon>Spermatophyta</taxon>
        <taxon>Magnoliopsida</taxon>
        <taxon>Ranunculales</taxon>
        <taxon>Circaeasteraceae</taxon>
        <taxon>Kingdonia</taxon>
    </lineage>
</organism>
<gene>
    <name evidence="6" type="ORF">GIB67_041038</name>
</gene>
<evidence type="ECO:0000256" key="2">
    <source>
        <dbReference type="ARBA" id="ARBA00026011"/>
    </source>
</evidence>
<comment type="caution">
    <text evidence="6">The sequence shown here is derived from an EMBL/GenBank/DDBJ whole genome shotgun (WGS) entry which is preliminary data.</text>
</comment>
<dbReference type="Proteomes" id="UP000541444">
    <property type="component" value="Unassembled WGS sequence"/>
</dbReference>
<evidence type="ECO:0000256" key="4">
    <source>
        <dbReference type="ARBA" id="ARBA00034490"/>
    </source>
</evidence>
<proteinExistence type="inferred from homology"/>
<evidence type="ECO:0000259" key="5">
    <source>
        <dbReference type="Pfam" id="PF02941"/>
    </source>
</evidence>
<comment type="subunit">
    <text evidence="2">Heterodimer of subunit A (variable subunit) and subunit B (catalytic subunit). Heterodimeric FTR forms a complex with ferredoxin and thioredoxin.</text>
</comment>
<evidence type="ECO:0000313" key="6">
    <source>
        <dbReference type="EMBL" id="KAF6141561.1"/>
    </source>
</evidence>
<protein>
    <recommendedName>
        <fullName evidence="5">Ferredoxin thioredoxin reductase alpha chain domain-containing protein</fullName>
    </recommendedName>
</protein>
<feature type="domain" description="Ferredoxin thioredoxin reductase alpha chain" evidence="5">
    <location>
        <begin position="73"/>
        <end position="140"/>
    </location>
</feature>
<dbReference type="OrthoDB" id="1916328at2759"/>
<accession>A0A7J7LFW4</accession>
<dbReference type="SUPFAM" id="SSF50090">
    <property type="entry name" value="Electron transport accessory proteins"/>
    <property type="match status" value="1"/>
</dbReference>
<dbReference type="GO" id="GO:0016491">
    <property type="term" value="F:oxidoreductase activity"/>
    <property type="evidence" value="ECO:0007669"/>
    <property type="project" value="UniProtKB-KW"/>
</dbReference>
<sequence length="144" mass="16207">MTTTTSTTRVSPPLSNAIVTTNRRSIALPLRRVCVRGSLQICSSSSLNSTTTTTTTTRASTIEEEEEEWKKVVGCKVRVKVDLKVYHVPKVAEIDISGMEGSIKQYVGIWKGKHISANLPFKVQFIVQDRKFFAHLKQDEFDYI</sequence>
<dbReference type="InterPro" id="IPR008990">
    <property type="entry name" value="Elect_transpt_acc-like_dom_sf"/>
</dbReference>
<keyword evidence="1" id="KW-0560">Oxidoreductase</keyword>
<comment type="similarity">
    <text evidence="4">Belongs to the ferredoxin thioredoxin reductase alpha subunit family.</text>
</comment>
<name>A0A7J7LFW4_9MAGN</name>
<evidence type="ECO:0000313" key="7">
    <source>
        <dbReference type="Proteomes" id="UP000541444"/>
    </source>
</evidence>